<keyword evidence="1 3" id="KW-0285">Flavoprotein</keyword>
<keyword evidence="5" id="KW-0157">Chromophore</keyword>
<dbReference type="InterPro" id="IPR005101">
    <property type="entry name" value="Cryptochr/Photolyase_FAD-bd"/>
</dbReference>
<organism evidence="7">
    <name type="scientific">Archaeoglobus fulgidus</name>
    <dbReference type="NCBI Taxonomy" id="2234"/>
    <lineage>
        <taxon>Archaea</taxon>
        <taxon>Methanobacteriati</taxon>
        <taxon>Methanobacteriota</taxon>
        <taxon>Archaeoglobi</taxon>
        <taxon>Archaeoglobales</taxon>
        <taxon>Archaeoglobaceae</taxon>
        <taxon>Archaeoglobus</taxon>
    </lineage>
</organism>
<dbReference type="InterPro" id="IPR036155">
    <property type="entry name" value="Crypto/Photolyase_N_sf"/>
</dbReference>
<evidence type="ECO:0000256" key="1">
    <source>
        <dbReference type="ARBA" id="ARBA00022630"/>
    </source>
</evidence>
<dbReference type="PANTHER" id="PTHR11455:SF9">
    <property type="entry name" value="CRYPTOCHROME CIRCADIAN CLOCK 5 ISOFORM X1"/>
    <property type="match status" value="1"/>
</dbReference>
<dbReference type="Gene3D" id="1.10.579.10">
    <property type="entry name" value="DNA Cyclobutane Dipyrimidine Photolyase, subunit A, domain 3"/>
    <property type="match status" value="1"/>
</dbReference>
<dbReference type="GO" id="GO:0009416">
    <property type="term" value="P:response to light stimulus"/>
    <property type="evidence" value="ECO:0007669"/>
    <property type="project" value="TreeGrafter"/>
</dbReference>
<feature type="binding site" evidence="3">
    <location>
        <position position="203"/>
    </location>
    <ligand>
        <name>FAD</name>
        <dbReference type="ChEBI" id="CHEBI:57692"/>
    </ligand>
</feature>
<protein>
    <submittedName>
        <fullName evidence="7">Deoxyribodipyrimidine photo-lyase</fullName>
    </submittedName>
</protein>
<dbReference type="Pfam" id="PF00875">
    <property type="entry name" value="DNA_photolyase"/>
    <property type="match status" value="1"/>
</dbReference>
<feature type="site" description="Electron transfer via tryptophanyl radical" evidence="4">
    <location>
        <position position="353"/>
    </location>
</feature>
<dbReference type="InterPro" id="IPR036134">
    <property type="entry name" value="Crypto/Photolyase_FAD-like_sf"/>
</dbReference>
<keyword evidence="7" id="KW-0456">Lyase</keyword>
<dbReference type="Gene3D" id="3.40.50.620">
    <property type="entry name" value="HUPs"/>
    <property type="match status" value="1"/>
</dbReference>
<evidence type="ECO:0000256" key="2">
    <source>
        <dbReference type="ARBA" id="ARBA00022827"/>
    </source>
</evidence>
<dbReference type="InterPro" id="IPR006050">
    <property type="entry name" value="DNA_photolyase_N"/>
</dbReference>
<keyword evidence="2 3" id="KW-0274">FAD</keyword>
<gene>
    <name evidence="7" type="ORF">ENT52_00890</name>
</gene>
<dbReference type="Pfam" id="PF03441">
    <property type="entry name" value="FAD_binding_7"/>
    <property type="match status" value="1"/>
</dbReference>
<dbReference type="GO" id="GO:0071949">
    <property type="term" value="F:FAD binding"/>
    <property type="evidence" value="ECO:0007669"/>
    <property type="project" value="TreeGrafter"/>
</dbReference>
<feature type="binding site" evidence="3">
    <location>
        <begin position="343"/>
        <end position="345"/>
    </location>
    <ligand>
        <name>FAD</name>
        <dbReference type="ChEBI" id="CHEBI:57692"/>
    </ligand>
</feature>
<evidence type="ECO:0000256" key="5">
    <source>
        <dbReference type="RuleBase" id="RU004182"/>
    </source>
</evidence>
<dbReference type="Gene3D" id="1.25.40.80">
    <property type="match status" value="1"/>
</dbReference>
<dbReference type="PANTHER" id="PTHR11455">
    <property type="entry name" value="CRYPTOCHROME"/>
    <property type="match status" value="1"/>
</dbReference>
<dbReference type="PRINTS" id="PR00147">
    <property type="entry name" value="DNAPHOTLYASE"/>
</dbReference>
<evidence type="ECO:0000256" key="3">
    <source>
        <dbReference type="PIRSR" id="PIRSR602081-1"/>
    </source>
</evidence>
<dbReference type="SUPFAM" id="SSF52425">
    <property type="entry name" value="Cryptochrome/photolyase, N-terminal domain"/>
    <property type="match status" value="1"/>
</dbReference>
<proteinExistence type="inferred from homology"/>
<dbReference type="InterPro" id="IPR002081">
    <property type="entry name" value="Cryptochrome/DNA_photolyase_1"/>
</dbReference>
<comment type="caution">
    <text evidence="7">The sequence shown here is derived from an EMBL/GenBank/DDBJ whole genome shotgun (WGS) entry which is preliminary data.</text>
</comment>
<accession>A0A7J3M0H7</accession>
<dbReference type="GO" id="GO:0003677">
    <property type="term" value="F:DNA binding"/>
    <property type="evidence" value="ECO:0007669"/>
    <property type="project" value="TreeGrafter"/>
</dbReference>
<comment type="similarity">
    <text evidence="5">Belongs to the DNA photolyase family.</text>
</comment>
<feature type="site" description="Electron transfer via tryptophanyl radical" evidence="4">
    <location>
        <position position="277"/>
    </location>
</feature>
<evidence type="ECO:0000256" key="4">
    <source>
        <dbReference type="PIRSR" id="PIRSR602081-2"/>
    </source>
</evidence>
<feature type="binding site" evidence="3">
    <location>
        <position position="243"/>
    </location>
    <ligand>
        <name>FAD</name>
        <dbReference type="ChEBI" id="CHEBI:57692"/>
    </ligand>
</feature>
<dbReference type="InterPro" id="IPR014729">
    <property type="entry name" value="Rossmann-like_a/b/a_fold"/>
</dbReference>
<dbReference type="AlphaFoldDB" id="A0A7J3M0H7"/>
<feature type="site" description="Electron transfer via tryptophanyl radical" evidence="4">
    <location>
        <position position="330"/>
    </location>
</feature>
<comment type="cofactor">
    <cofactor evidence="3">
        <name>FAD</name>
        <dbReference type="ChEBI" id="CHEBI:57692"/>
    </cofactor>
    <text evidence="3">Binds 1 FAD per subunit.</text>
</comment>
<name>A0A7J3M0H7_ARCFL</name>
<evidence type="ECO:0000313" key="7">
    <source>
        <dbReference type="EMBL" id="HGT82279.1"/>
    </source>
</evidence>
<sequence>MRSIYWFRRDLRTHDNRGLLEALEKSDEILAIYVFDKNLIDDLRSNIFHISFLFNAVSSLSKKIKLNLFYGDIVEVFDQILASYKPDAIYTSMPLSWSEKSLASRVSKICMRYGVKYIEILDNVLSDPRHNHPLSNFTAFYRSWLGDLDLKISPEVTNKRFIENDGLEIDEIATKIGTSSIRLEQVNVDWGRRRLNDFRFESYDGLRNYPYVDGVSRLSHFINLGVISLRELYNKAVNSSKEYIRQLAWREYYIALSFRYPWMQYKELKPYMRGMEWENNKYYIERFINGETGYPIIDAGVKQLRTEGWIHNRVRLIMANFLVKNLRVDWRIGANLFKKTLLDYDEVLNTGNWQWAASAGIDPIPLRLFNPIKQAEKYDPMCLYIKKYLPEYEDIECRVLHDPLTYRIKGYYEPIVDYYESAKEYAALVKKKISEWKSMGEKKLK</sequence>
<dbReference type="SUPFAM" id="SSF48173">
    <property type="entry name" value="Cryptochrome/photolyase FAD-binding domain"/>
    <property type="match status" value="1"/>
</dbReference>
<reference evidence="7" key="1">
    <citation type="journal article" date="2020" name="mSystems">
        <title>Genome- and Community-Level Interaction Insights into Carbon Utilization and Element Cycling Functions of Hydrothermarchaeota in Hydrothermal Sediment.</title>
        <authorList>
            <person name="Zhou Z."/>
            <person name="Liu Y."/>
            <person name="Xu W."/>
            <person name="Pan J."/>
            <person name="Luo Z.H."/>
            <person name="Li M."/>
        </authorList>
    </citation>
    <scope>NUCLEOTIDE SEQUENCE [LARGE SCALE GENOMIC DNA]</scope>
    <source>
        <strain evidence="7">SpSt-587</strain>
    </source>
</reference>
<feature type="domain" description="Photolyase/cryptochrome alpha/beta" evidence="6">
    <location>
        <begin position="1"/>
        <end position="125"/>
    </location>
</feature>
<evidence type="ECO:0000259" key="6">
    <source>
        <dbReference type="PROSITE" id="PS51645"/>
    </source>
</evidence>
<dbReference type="EMBL" id="DSYZ01000019">
    <property type="protein sequence ID" value="HGT82279.1"/>
    <property type="molecule type" value="Genomic_DNA"/>
</dbReference>
<dbReference type="GO" id="GO:0003904">
    <property type="term" value="F:deoxyribodipyrimidine photo-lyase activity"/>
    <property type="evidence" value="ECO:0007669"/>
    <property type="project" value="TreeGrafter"/>
</dbReference>
<dbReference type="PROSITE" id="PS51645">
    <property type="entry name" value="PHR_CRY_ALPHA_BETA"/>
    <property type="match status" value="1"/>
</dbReference>
<feature type="binding site" evidence="3">
    <location>
        <begin position="246"/>
        <end position="253"/>
    </location>
    <ligand>
        <name>FAD</name>
        <dbReference type="ChEBI" id="CHEBI:57692"/>
    </ligand>
</feature>